<dbReference type="EC" id="3.1.3.48" evidence="2"/>
<dbReference type="GO" id="GO:0004725">
    <property type="term" value="F:protein tyrosine phosphatase activity"/>
    <property type="evidence" value="ECO:0007669"/>
    <property type="project" value="UniProtKB-EC"/>
</dbReference>
<dbReference type="InterPro" id="IPR050438">
    <property type="entry name" value="LMW_PTPase"/>
</dbReference>
<dbReference type="InterPro" id="IPR036196">
    <property type="entry name" value="Ptyr_pPase_sf"/>
</dbReference>
<comment type="similarity">
    <text evidence="1">Belongs to the low molecular weight phosphotyrosine protein phosphatase family.</text>
</comment>
<sequence>MSPAVLFVCLGNICRSPTAEMVLRARMPELKTVASAGMSAVGGPMDARAAAALERAGIKPAKKFRSRQFDTADFERYDLILAMDRHNLAELLSKRPEGARARVQRLLDFVPELQGQDVPDPYYGPAAGFDHALKLIEQGIAAMGDSIRRGL</sequence>
<reference evidence="6 7" key="1">
    <citation type="submission" date="2023-11" db="EMBL/GenBank/DDBJ databases">
        <title>Paucibacter sp. nov., isolated from fresh soil in Korea.</title>
        <authorList>
            <person name="Le N.T.T."/>
        </authorList>
    </citation>
    <scope>NUCLEOTIDE SEQUENCE [LARGE SCALE GENOMIC DNA]</scope>
    <source>
        <strain evidence="6 7">R3-3</strain>
    </source>
</reference>
<feature type="domain" description="Phosphotyrosine protein phosphatase I" evidence="5">
    <location>
        <begin position="3"/>
        <end position="146"/>
    </location>
</feature>
<dbReference type="Proteomes" id="UP001285263">
    <property type="component" value="Unassembled WGS sequence"/>
</dbReference>
<evidence type="ECO:0000256" key="4">
    <source>
        <dbReference type="ARBA" id="ARBA00022912"/>
    </source>
</evidence>
<name>A0ABU5DFQ9_9BURK</name>
<dbReference type="InterPro" id="IPR017867">
    <property type="entry name" value="Tyr_phospatase_low_mol_wt"/>
</dbReference>
<dbReference type="Pfam" id="PF01451">
    <property type="entry name" value="LMWPc"/>
    <property type="match status" value="1"/>
</dbReference>
<dbReference type="PANTHER" id="PTHR11717:SF7">
    <property type="entry name" value="LOW MOLECULAR WEIGHT PHOSPHOTYROSINE PROTEIN PHOSPHATASE"/>
    <property type="match status" value="1"/>
</dbReference>
<dbReference type="RefSeq" id="WP_320423023.1">
    <property type="nucleotide sequence ID" value="NZ_JAXCLA010000003.1"/>
</dbReference>
<evidence type="ECO:0000259" key="5">
    <source>
        <dbReference type="SMART" id="SM00226"/>
    </source>
</evidence>
<dbReference type="SMART" id="SM00226">
    <property type="entry name" value="LMWPc"/>
    <property type="match status" value="1"/>
</dbReference>
<keyword evidence="7" id="KW-1185">Reference proteome</keyword>
<dbReference type="EMBL" id="JAXCLA010000003">
    <property type="protein sequence ID" value="MDY0745123.1"/>
    <property type="molecule type" value="Genomic_DNA"/>
</dbReference>
<evidence type="ECO:0000256" key="1">
    <source>
        <dbReference type="ARBA" id="ARBA00011063"/>
    </source>
</evidence>
<evidence type="ECO:0000313" key="6">
    <source>
        <dbReference type="EMBL" id="MDY0745123.1"/>
    </source>
</evidence>
<organism evidence="6 7">
    <name type="scientific">Roseateles agri</name>
    <dbReference type="NCBI Taxonomy" id="3098619"/>
    <lineage>
        <taxon>Bacteria</taxon>
        <taxon>Pseudomonadati</taxon>
        <taxon>Pseudomonadota</taxon>
        <taxon>Betaproteobacteria</taxon>
        <taxon>Burkholderiales</taxon>
        <taxon>Sphaerotilaceae</taxon>
        <taxon>Roseateles</taxon>
    </lineage>
</organism>
<evidence type="ECO:0000313" key="7">
    <source>
        <dbReference type="Proteomes" id="UP001285263"/>
    </source>
</evidence>
<protein>
    <recommendedName>
        <fullName evidence="2">protein-tyrosine-phosphatase</fullName>
        <ecNumber evidence="2">3.1.3.48</ecNumber>
    </recommendedName>
</protein>
<accession>A0ABU5DFQ9</accession>
<dbReference type="SUPFAM" id="SSF52788">
    <property type="entry name" value="Phosphotyrosine protein phosphatases I"/>
    <property type="match status" value="1"/>
</dbReference>
<keyword evidence="3 6" id="KW-0378">Hydrolase</keyword>
<proteinExistence type="inferred from homology"/>
<dbReference type="Gene3D" id="3.40.50.2300">
    <property type="match status" value="1"/>
</dbReference>
<gene>
    <name evidence="6" type="ORF">SNE35_11415</name>
</gene>
<dbReference type="PANTHER" id="PTHR11717">
    <property type="entry name" value="LOW MOLECULAR WEIGHT PROTEIN TYROSINE PHOSPHATASE"/>
    <property type="match status" value="1"/>
</dbReference>
<comment type="caution">
    <text evidence="6">The sequence shown here is derived from an EMBL/GenBank/DDBJ whole genome shotgun (WGS) entry which is preliminary data.</text>
</comment>
<dbReference type="PRINTS" id="PR00719">
    <property type="entry name" value="LMWPTPASE"/>
</dbReference>
<dbReference type="CDD" id="cd16343">
    <property type="entry name" value="LMWPTP"/>
    <property type="match status" value="1"/>
</dbReference>
<evidence type="ECO:0000256" key="2">
    <source>
        <dbReference type="ARBA" id="ARBA00013064"/>
    </source>
</evidence>
<dbReference type="InterPro" id="IPR023485">
    <property type="entry name" value="Ptyr_pPase"/>
</dbReference>
<evidence type="ECO:0000256" key="3">
    <source>
        <dbReference type="ARBA" id="ARBA00022801"/>
    </source>
</evidence>
<keyword evidence="4" id="KW-0904">Protein phosphatase</keyword>